<reference evidence="4 5" key="1">
    <citation type="journal article" date="2015" name="Genome Announc.">
        <title>Genome sequence and annotation of Trichoderma parareesei, the ancestor of the cellulase producer Trichoderma reesei.</title>
        <authorList>
            <person name="Yang D."/>
            <person name="Pomraning K."/>
            <person name="Kopchinskiy A."/>
            <person name="Karimi Aghcheh R."/>
            <person name="Atanasova L."/>
            <person name="Chenthamara K."/>
            <person name="Baker S.E."/>
            <person name="Zhang R."/>
            <person name="Shen Q."/>
            <person name="Freitag M."/>
            <person name="Kubicek C.P."/>
            <person name="Druzhinina I.S."/>
        </authorList>
    </citation>
    <scope>NUCLEOTIDE SEQUENCE [LARGE SCALE GENOMIC DNA]</scope>
    <source>
        <strain evidence="4 5">CBS 125925</strain>
    </source>
</reference>
<name>A0A2H2ZMF3_TRIPA</name>
<dbReference type="InterPro" id="IPR052953">
    <property type="entry name" value="Ser-rich/MCO-related"/>
</dbReference>
<accession>A0A2H2ZMF3</accession>
<feature type="signal peptide" evidence="3">
    <location>
        <begin position="1"/>
        <end position="17"/>
    </location>
</feature>
<dbReference type="CDD" id="cd00920">
    <property type="entry name" value="Cupredoxin"/>
    <property type="match status" value="1"/>
</dbReference>
<organism evidence="4 5">
    <name type="scientific">Trichoderma parareesei</name>
    <name type="common">Filamentous fungus</name>
    <dbReference type="NCBI Taxonomy" id="858221"/>
    <lineage>
        <taxon>Eukaryota</taxon>
        <taxon>Fungi</taxon>
        <taxon>Dikarya</taxon>
        <taxon>Ascomycota</taxon>
        <taxon>Pezizomycotina</taxon>
        <taxon>Sordariomycetes</taxon>
        <taxon>Hypocreomycetidae</taxon>
        <taxon>Hypocreales</taxon>
        <taxon>Hypocreaceae</taxon>
        <taxon>Trichoderma</taxon>
    </lineage>
</organism>
<evidence type="ECO:0000313" key="5">
    <source>
        <dbReference type="Proteomes" id="UP000219286"/>
    </source>
</evidence>
<feature type="chain" id="PRO_5013924278" description="Phytocyanin domain-containing protein" evidence="3">
    <location>
        <begin position="18"/>
        <end position="205"/>
    </location>
</feature>
<protein>
    <recommendedName>
        <fullName evidence="6">Phytocyanin domain-containing protein</fullName>
    </recommendedName>
</protein>
<gene>
    <name evidence="4" type="ORF">A9Z42_0088960</name>
</gene>
<dbReference type="SUPFAM" id="SSF49503">
    <property type="entry name" value="Cupredoxins"/>
    <property type="match status" value="1"/>
</dbReference>
<dbReference type="Proteomes" id="UP000219286">
    <property type="component" value="Unassembled WGS sequence"/>
</dbReference>
<keyword evidence="2" id="KW-0472">Membrane</keyword>
<dbReference type="AlphaFoldDB" id="A0A2H2ZMF3"/>
<keyword evidence="5" id="KW-1185">Reference proteome</keyword>
<evidence type="ECO:0000313" key="4">
    <source>
        <dbReference type="EMBL" id="OTA07963.1"/>
    </source>
</evidence>
<evidence type="ECO:0008006" key="6">
    <source>
        <dbReference type="Google" id="ProtNLM"/>
    </source>
</evidence>
<proteinExistence type="predicted"/>
<keyword evidence="2" id="KW-1133">Transmembrane helix</keyword>
<keyword evidence="3" id="KW-0732">Signal</keyword>
<keyword evidence="2" id="KW-0812">Transmembrane</keyword>
<dbReference type="PANTHER" id="PTHR34883:SF20">
    <property type="entry name" value="PHYTOCYANIN DOMAIN-CONTAINING PROTEIN"/>
    <property type="match status" value="1"/>
</dbReference>
<dbReference type="OrthoDB" id="2331100at2759"/>
<feature type="region of interest" description="Disordered" evidence="1">
    <location>
        <begin position="156"/>
        <end position="176"/>
    </location>
</feature>
<sequence>MLFSTLAIAALSAVASAKTIRVDVGKSGLSFSPNDIKADKGDVLEFHYHAINHSVVAADFAKPCQPKASGGFYSGFFPTSSGENKNVFQVTVNDTTPIWFYCSQTVGNHCSAGMVGAVNANADKTLAMFKSAAEKESSNQSPSSGPFGGRILSASAATQSSGGGSSSTTTTGSPSAATTTNAAAALGSVGGMALAVVGAAVAFAV</sequence>
<dbReference type="Gene3D" id="2.60.40.420">
    <property type="entry name" value="Cupredoxins - blue copper proteins"/>
    <property type="match status" value="1"/>
</dbReference>
<evidence type="ECO:0000256" key="2">
    <source>
        <dbReference type="SAM" id="Phobius"/>
    </source>
</evidence>
<dbReference type="InterPro" id="IPR008972">
    <property type="entry name" value="Cupredoxin"/>
</dbReference>
<evidence type="ECO:0000256" key="3">
    <source>
        <dbReference type="SAM" id="SignalP"/>
    </source>
</evidence>
<evidence type="ECO:0000256" key="1">
    <source>
        <dbReference type="SAM" id="MobiDB-lite"/>
    </source>
</evidence>
<dbReference type="EMBL" id="LFMI01000811">
    <property type="protein sequence ID" value="OTA07963.1"/>
    <property type="molecule type" value="Genomic_DNA"/>
</dbReference>
<dbReference type="PANTHER" id="PTHR34883">
    <property type="entry name" value="SERINE-RICH PROTEIN, PUTATIVE-RELATED-RELATED"/>
    <property type="match status" value="1"/>
</dbReference>
<feature type="transmembrane region" description="Helical" evidence="2">
    <location>
        <begin position="182"/>
        <end position="204"/>
    </location>
</feature>
<comment type="caution">
    <text evidence="4">The sequence shown here is derived from an EMBL/GenBank/DDBJ whole genome shotgun (WGS) entry which is preliminary data.</text>
</comment>